<protein>
    <submittedName>
        <fullName evidence="11">Unannotated protein</fullName>
    </submittedName>
</protein>
<dbReference type="PANTHER" id="PTHR48109:SF1">
    <property type="entry name" value="DIHYDROOROTATE DEHYDROGENASE (FUMARATE)"/>
    <property type="match status" value="1"/>
</dbReference>
<dbReference type="UniPathway" id="UPA00070"/>
<dbReference type="GO" id="GO:0044205">
    <property type="term" value="P:'de novo' UMP biosynthetic process"/>
    <property type="evidence" value="ECO:0007669"/>
    <property type="project" value="UniProtKB-UniPathway"/>
</dbReference>
<comment type="similarity">
    <text evidence="4">Belongs to the dihydroorotate dehydrogenase family. Type 1 subfamily.</text>
</comment>
<dbReference type="NCBIfam" id="NF005574">
    <property type="entry name" value="PRK07259.1"/>
    <property type="match status" value="1"/>
</dbReference>
<name>A0A6J6P245_9ZZZZ</name>
<dbReference type="InterPro" id="IPR001295">
    <property type="entry name" value="Dihydroorotate_DH_CS"/>
</dbReference>
<dbReference type="GO" id="GO:0004152">
    <property type="term" value="F:dihydroorotate dehydrogenase activity"/>
    <property type="evidence" value="ECO:0007669"/>
    <property type="project" value="InterPro"/>
</dbReference>
<dbReference type="PROSITE" id="PS00912">
    <property type="entry name" value="DHODEHASE_2"/>
    <property type="match status" value="1"/>
</dbReference>
<evidence type="ECO:0000256" key="5">
    <source>
        <dbReference type="ARBA" id="ARBA00022490"/>
    </source>
</evidence>
<evidence type="ECO:0000256" key="9">
    <source>
        <dbReference type="ARBA" id="ARBA00023002"/>
    </source>
</evidence>
<dbReference type="EMBL" id="CAEZXM010000117">
    <property type="protein sequence ID" value="CAB4690838.1"/>
    <property type="molecule type" value="Genomic_DNA"/>
</dbReference>
<dbReference type="PIRSF" id="PIRSF000164">
    <property type="entry name" value="DHO_oxidase"/>
    <property type="match status" value="1"/>
</dbReference>
<evidence type="ECO:0000256" key="3">
    <source>
        <dbReference type="ARBA" id="ARBA00004725"/>
    </source>
</evidence>
<organism evidence="11">
    <name type="scientific">freshwater metagenome</name>
    <dbReference type="NCBI Taxonomy" id="449393"/>
    <lineage>
        <taxon>unclassified sequences</taxon>
        <taxon>metagenomes</taxon>
        <taxon>ecological metagenomes</taxon>
    </lineage>
</organism>
<accession>A0A6J6P245</accession>
<evidence type="ECO:0000256" key="7">
    <source>
        <dbReference type="ARBA" id="ARBA00022643"/>
    </source>
</evidence>
<keyword evidence="6" id="KW-0285">Flavoprotein</keyword>
<dbReference type="Gene3D" id="3.20.20.70">
    <property type="entry name" value="Aldolase class I"/>
    <property type="match status" value="1"/>
</dbReference>
<keyword evidence="8" id="KW-0665">Pyrimidine biosynthesis</keyword>
<dbReference type="HAMAP" id="MF_00224">
    <property type="entry name" value="DHO_dh_type1"/>
    <property type="match status" value="1"/>
</dbReference>
<reference evidence="11" key="1">
    <citation type="submission" date="2020-05" db="EMBL/GenBank/DDBJ databases">
        <authorList>
            <person name="Chiriac C."/>
            <person name="Salcher M."/>
            <person name="Ghai R."/>
            <person name="Kavagutti S V."/>
        </authorList>
    </citation>
    <scope>NUCLEOTIDE SEQUENCE</scope>
</reference>
<evidence type="ECO:0000256" key="2">
    <source>
        <dbReference type="ARBA" id="ARBA00004496"/>
    </source>
</evidence>
<evidence type="ECO:0000313" key="11">
    <source>
        <dbReference type="EMBL" id="CAB4690838.1"/>
    </source>
</evidence>
<dbReference type="SUPFAM" id="SSF51395">
    <property type="entry name" value="FMN-linked oxidoreductases"/>
    <property type="match status" value="1"/>
</dbReference>
<evidence type="ECO:0000256" key="1">
    <source>
        <dbReference type="ARBA" id="ARBA00001917"/>
    </source>
</evidence>
<evidence type="ECO:0000256" key="6">
    <source>
        <dbReference type="ARBA" id="ARBA00022630"/>
    </source>
</evidence>
<dbReference type="GO" id="GO:0005737">
    <property type="term" value="C:cytoplasm"/>
    <property type="evidence" value="ECO:0007669"/>
    <property type="project" value="UniProtKB-SubCell"/>
</dbReference>
<sequence length="311" mass="31535">MSAPAPASQPDMSVMVGTLAFANPIMTASGTSGHGSELAPYGDLARLGAVVVKSLAPYEWAGNPAPRVHPTPQGMINAVGLQGAGVQRWIHEELPALAATGARVVLSIWGRSVADYAAAAEQVAAIGSAVVAVEVNLSCPNLEGRRGIFAHDPALSAEVMAATAVCGRPRWGKLSPNTDRLVEVAAAVHEAGAEAVTLINTLLGMVIDPVTRRPALGNGGGGLSGRAIHPIAVRAVYDVHAALPTLPIIGVGGVASGWDAAELMLAGASAVQVGTATFADPRAPWNVLEQLQSWAAGEGITTLRDLTGAVG</sequence>
<keyword evidence="7" id="KW-0288">FMN</keyword>
<keyword evidence="5" id="KW-0963">Cytoplasm</keyword>
<feature type="domain" description="Dihydroorotate dehydrogenase catalytic" evidence="10">
    <location>
        <begin position="15"/>
        <end position="293"/>
    </location>
</feature>
<comment type="pathway">
    <text evidence="3">Pyrimidine metabolism; UMP biosynthesis via de novo pathway.</text>
</comment>
<evidence type="ECO:0000256" key="4">
    <source>
        <dbReference type="ARBA" id="ARBA00008008"/>
    </source>
</evidence>
<dbReference type="InterPro" id="IPR012135">
    <property type="entry name" value="Dihydroorotate_DH_1_2"/>
</dbReference>
<dbReference type="GO" id="GO:0006207">
    <property type="term" value="P:'de novo' pyrimidine nucleobase biosynthetic process"/>
    <property type="evidence" value="ECO:0007669"/>
    <property type="project" value="InterPro"/>
</dbReference>
<gene>
    <name evidence="11" type="ORF">UFOPK2366_00747</name>
</gene>
<dbReference type="InterPro" id="IPR050074">
    <property type="entry name" value="DHO_dehydrogenase"/>
</dbReference>
<evidence type="ECO:0000256" key="8">
    <source>
        <dbReference type="ARBA" id="ARBA00022975"/>
    </source>
</evidence>
<dbReference type="InterPro" id="IPR024920">
    <property type="entry name" value="Dihydroorotate_DH_1"/>
</dbReference>
<dbReference type="AlphaFoldDB" id="A0A6J6P245"/>
<evidence type="ECO:0000259" key="10">
    <source>
        <dbReference type="Pfam" id="PF01180"/>
    </source>
</evidence>
<dbReference type="InterPro" id="IPR005720">
    <property type="entry name" value="Dihydroorotate_DH_cat"/>
</dbReference>
<dbReference type="Pfam" id="PF01180">
    <property type="entry name" value="DHO_dh"/>
    <property type="match status" value="1"/>
</dbReference>
<dbReference type="PANTHER" id="PTHR48109">
    <property type="entry name" value="DIHYDROOROTATE DEHYDROGENASE (QUINONE), MITOCHONDRIAL-RELATED"/>
    <property type="match status" value="1"/>
</dbReference>
<keyword evidence="9" id="KW-0560">Oxidoreductase</keyword>
<comment type="subcellular location">
    <subcellularLocation>
        <location evidence="2">Cytoplasm</location>
    </subcellularLocation>
</comment>
<comment type="cofactor">
    <cofactor evidence="1">
        <name>FMN</name>
        <dbReference type="ChEBI" id="CHEBI:58210"/>
    </cofactor>
</comment>
<dbReference type="InterPro" id="IPR013785">
    <property type="entry name" value="Aldolase_TIM"/>
</dbReference>
<proteinExistence type="inferred from homology"/>